<sequence>MADLMDVQDALKTLVNGALYPAGPAAVSAAGMPVTIDIGMPAQAQLDTDLAAQRCHVAIFSLENERNTTRFSKTWRTLKRADITVKAEVAGLTISLSGSTATAHNIMVIADNTARSVAIKPGGRLVDAVAALAAQFPGAAASGASLTLPAPTRRVIARVGGFDTVSRDLCHIEKDFAVTILAANQDQKRALARLLMPRLVDTRFLVMPDGSRPKMLYRRSLDSDGAQNGAPSRRDIVMTVEYAITQLAEAAQVLSVTETLSPGAGPVAASKVF</sequence>
<keyword evidence="2" id="KW-1185">Reference proteome</keyword>
<dbReference type="RefSeq" id="WP_189531285.1">
    <property type="nucleotide sequence ID" value="NZ_BMYX01000002.1"/>
</dbReference>
<comment type="caution">
    <text evidence="1">The sequence shown here is derived from an EMBL/GenBank/DDBJ whole genome shotgun (WGS) entry which is preliminary data.</text>
</comment>
<reference evidence="1" key="1">
    <citation type="journal article" date="2014" name="Int. J. Syst. Evol. Microbiol.">
        <title>Complete genome sequence of Corynebacterium casei LMG S-19264T (=DSM 44701T), isolated from a smear-ripened cheese.</title>
        <authorList>
            <consortium name="US DOE Joint Genome Institute (JGI-PGF)"/>
            <person name="Walter F."/>
            <person name="Albersmeier A."/>
            <person name="Kalinowski J."/>
            <person name="Ruckert C."/>
        </authorList>
    </citation>
    <scope>NUCLEOTIDE SEQUENCE</scope>
    <source>
        <strain evidence="1">KCTC 32182</strain>
    </source>
</reference>
<evidence type="ECO:0000313" key="1">
    <source>
        <dbReference type="EMBL" id="GGY07129.1"/>
    </source>
</evidence>
<proteinExistence type="predicted"/>
<organism evidence="1 2">
    <name type="scientific">Paludibacterium paludis</name>
    <dbReference type="NCBI Taxonomy" id="1225769"/>
    <lineage>
        <taxon>Bacteria</taxon>
        <taxon>Pseudomonadati</taxon>
        <taxon>Pseudomonadota</taxon>
        <taxon>Betaproteobacteria</taxon>
        <taxon>Neisseriales</taxon>
        <taxon>Chromobacteriaceae</taxon>
        <taxon>Paludibacterium</taxon>
    </lineage>
</organism>
<protein>
    <submittedName>
        <fullName evidence="1">Uncharacterized protein</fullName>
    </submittedName>
</protein>
<name>A0A918U7U5_9NEIS</name>
<evidence type="ECO:0000313" key="2">
    <source>
        <dbReference type="Proteomes" id="UP000645257"/>
    </source>
</evidence>
<dbReference type="Proteomes" id="UP000645257">
    <property type="component" value="Unassembled WGS sequence"/>
</dbReference>
<accession>A0A918U7U5</accession>
<gene>
    <name evidence="1" type="ORF">GCM10011289_07170</name>
</gene>
<dbReference type="EMBL" id="BMYX01000002">
    <property type="protein sequence ID" value="GGY07129.1"/>
    <property type="molecule type" value="Genomic_DNA"/>
</dbReference>
<dbReference type="AlphaFoldDB" id="A0A918U7U5"/>
<reference evidence="1" key="2">
    <citation type="submission" date="2020-09" db="EMBL/GenBank/DDBJ databases">
        <authorList>
            <person name="Sun Q."/>
            <person name="Kim S."/>
        </authorList>
    </citation>
    <scope>NUCLEOTIDE SEQUENCE</scope>
    <source>
        <strain evidence="1">KCTC 32182</strain>
    </source>
</reference>